<evidence type="ECO:0000256" key="3">
    <source>
        <dbReference type="ARBA" id="ARBA00022722"/>
    </source>
</evidence>
<evidence type="ECO:0000256" key="5">
    <source>
        <dbReference type="ARBA" id="ARBA00022839"/>
    </source>
</evidence>
<dbReference type="InterPro" id="IPR038763">
    <property type="entry name" value="DHH_sf"/>
</dbReference>
<feature type="domain" description="DDH" evidence="6">
    <location>
        <begin position="80"/>
        <end position="230"/>
    </location>
</feature>
<keyword evidence="5 9" id="KW-0269">Exonuclease</keyword>
<reference evidence="9" key="1">
    <citation type="journal article" date="2015" name="Genome Announc.">
        <title>Draft Genome Sequence of Anaerolineae Strain TC1, a Novel Isolate from a Methanogenic Wastewater Treatment System.</title>
        <authorList>
            <person name="Matsuura N."/>
            <person name="Tourlousse D.M."/>
            <person name="Sun L."/>
            <person name="Toyonaga M."/>
            <person name="Kuroda K."/>
            <person name="Ohashi A."/>
            <person name="Cruz R."/>
            <person name="Yamaguchi T."/>
            <person name="Sekiguchi Y."/>
        </authorList>
    </citation>
    <scope>NUCLEOTIDE SEQUENCE [LARGE SCALE GENOMIC DNA]</scope>
    <source>
        <strain evidence="9">TC1</strain>
    </source>
</reference>
<dbReference type="Proteomes" id="UP000053370">
    <property type="component" value="Unassembled WGS sequence"/>
</dbReference>
<evidence type="ECO:0000256" key="4">
    <source>
        <dbReference type="ARBA" id="ARBA00022801"/>
    </source>
</evidence>
<dbReference type="SUPFAM" id="SSF64182">
    <property type="entry name" value="DHH phosphoesterases"/>
    <property type="match status" value="1"/>
</dbReference>
<dbReference type="Gene3D" id="3.10.310.30">
    <property type="match status" value="1"/>
</dbReference>
<accession>A0A0S7BR26</accession>
<proteinExistence type="inferred from homology"/>
<evidence type="ECO:0000259" key="8">
    <source>
        <dbReference type="Pfam" id="PF17768"/>
    </source>
</evidence>
<dbReference type="PATRIC" id="fig|1678840.3.peg.1268"/>
<dbReference type="STRING" id="1678840.ATC1_1359"/>
<name>A0A0S7BR26_9CHLR</name>
<dbReference type="InterPro" id="IPR051673">
    <property type="entry name" value="SSDNA_exonuclease_RecJ"/>
</dbReference>
<dbReference type="PANTHER" id="PTHR30255:SF2">
    <property type="entry name" value="SINGLE-STRANDED-DNA-SPECIFIC EXONUCLEASE RECJ"/>
    <property type="match status" value="1"/>
</dbReference>
<dbReference type="Pfam" id="PF01368">
    <property type="entry name" value="DHH"/>
    <property type="match status" value="1"/>
</dbReference>
<dbReference type="AlphaFoldDB" id="A0A0S7BR26"/>
<sequence>MANSLYRWNLYPDIPLEISEALSAYPRIQRKLLFNRGIRTALDASIFLRQEGSLYDPFLLDDMDKAVKTIFSVIQSGNAIAIYGDYDVDGVTATSLLVQVLRKYHANVRGYIPNRFEEGYGVNMDAVQILHDEQIQLMITVDCGIRSAKETDFAKSLGMEVIISDHHEPSDELPTAAAAILCPKKTTDSYPDKNLAGVGLAYKIAEAMLKTKPIEGVSADDWLDLVAIGTVADMVPLIHENRSLVKKGLQKLQQSTKPGIQALADVSGLKLSNMKASHIGFALGPRLNAAGRLETAKLSFDLLMSENYEDACNFARALDEQNKFRQELTKVTQENVIRKIDSENIPHLIAASDPAFNMGIVGLVASRLTEKYYRPAIVGASGEEFTRASCRSIPEFHITHALDQCADLLERHGGHAMAAGLTVKNKNWETLISRLFEIAQNELNGKDLCPSKTADLEISLDYLQGFVLDQIAEMEPFGYSNPEAVFIVKNLQVKSARSVGTDQNHLRLSLISDNNLSIDGIAFRQSSWAEDMPAKIDVLCYFEKNVWHDRENYQLNILDIRPSDDKGKNGQ</sequence>
<dbReference type="InterPro" id="IPR004610">
    <property type="entry name" value="RecJ"/>
</dbReference>
<evidence type="ECO:0000259" key="6">
    <source>
        <dbReference type="Pfam" id="PF01368"/>
    </source>
</evidence>
<gene>
    <name evidence="9" type="ORF">ATC1_1359</name>
</gene>
<dbReference type="GO" id="GO:0006281">
    <property type="term" value="P:DNA repair"/>
    <property type="evidence" value="ECO:0007669"/>
    <property type="project" value="InterPro"/>
</dbReference>
<keyword evidence="10" id="KW-1185">Reference proteome</keyword>
<evidence type="ECO:0000256" key="1">
    <source>
        <dbReference type="ARBA" id="ARBA00005915"/>
    </source>
</evidence>
<protein>
    <recommendedName>
        <fullName evidence="2">Single-stranded-DNA-specific exonuclease RecJ</fullName>
    </recommendedName>
</protein>
<dbReference type="InterPro" id="IPR001667">
    <property type="entry name" value="DDH_dom"/>
</dbReference>
<dbReference type="Gene3D" id="3.90.1640.30">
    <property type="match status" value="1"/>
</dbReference>
<dbReference type="Pfam" id="PF17768">
    <property type="entry name" value="RecJ_OB"/>
    <property type="match status" value="1"/>
</dbReference>
<evidence type="ECO:0000313" key="10">
    <source>
        <dbReference type="Proteomes" id="UP000053370"/>
    </source>
</evidence>
<dbReference type="RefSeq" id="WP_062279102.1">
    <property type="nucleotide sequence ID" value="NZ_DF968181.1"/>
</dbReference>
<dbReference type="PANTHER" id="PTHR30255">
    <property type="entry name" value="SINGLE-STRANDED-DNA-SPECIFIC EXONUCLEASE RECJ"/>
    <property type="match status" value="1"/>
</dbReference>
<evidence type="ECO:0000256" key="2">
    <source>
        <dbReference type="ARBA" id="ARBA00019841"/>
    </source>
</evidence>
<feature type="domain" description="DHHA1" evidence="7">
    <location>
        <begin position="350"/>
        <end position="438"/>
    </location>
</feature>
<dbReference type="NCBIfam" id="TIGR00644">
    <property type="entry name" value="recJ"/>
    <property type="match status" value="1"/>
</dbReference>
<comment type="similarity">
    <text evidence="1">Belongs to the RecJ family.</text>
</comment>
<dbReference type="InterPro" id="IPR041122">
    <property type="entry name" value="RecJ_OB"/>
</dbReference>
<dbReference type="GO" id="GO:0006310">
    <property type="term" value="P:DNA recombination"/>
    <property type="evidence" value="ECO:0007669"/>
    <property type="project" value="InterPro"/>
</dbReference>
<evidence type="ECO:0000259" key="7">
    <source>
        <dbReference type="Pfam" id="PF02272"/>
    </source>
</evidence>
<dbReference type="GO" id="GO:0003676">
    <property type="term" value="F:nucleic acid binding"/>
    <property type="evidence" value="ECO:0007669"/>
    <property type="project" value="InterPro"/>
</dbReference>
<dbReference type="Pfam" id="PF02272">
    <property type="entry name" value="DHHA1"/>
    <property type="match status" value="1"/>
</dbReference>
<organism evidence="9">
    <name type="scientific">Flexilinea flocculi</name>
    <dbReference type="NCBI Taxonomy" id="1678840"/>
    <lineage>
        <taxon>Bacteria</taxon>
        <taxon>Bacillati</taxon>
        <taxon>Chloroflexota</taxon>
        <taxon>Anaerolineae</taxon>
        <taxon>Anaerolineales</taxon>
        <taxon>Anaerolineaceae</taxon>
        <taxon>Flexilinea</taxon>
    </lineage>
</organism>
<feature type="domain" description="RecJ OB" evidence="8">
    <location>
        <begin position="455"/>
        <end position="559"/>
    </location>
</feature>
<dbReference type="InterPro" id="IPR003156">
    <property type="entry name" value="DHHA1_dom"/>
</dbReference>
<evidence type="ECO:0000313" key="9">
    <source>
        <dbReference type="EMBL" id="GAP40094.1"/>
    </source>
</evidence>
<keyword evidence="3" id="KW-0540">Nuclease</keyword>
<dbReference type="EMBL" id="DF968181">
    <property type="protein sequence ID" value="GAP40094.1"/>
    <property type="molecule type" value="Genomic_DNA"/>
</dbReference>
<keyword evidence="4" id="KW-0378">Hydrolase</keyword>
<dbReference type="GO" id="GO:0008409">
    <property type="term" value="F:5'-3' exonuclease activity"/>
    <property type="evidence" value="ECO:0007669"/>
    <property type="project" value="InterPro"/>
</dbReference>